<dbReference type="Proteomes" id="UP000175616">
    <property type="component" value="Unassembled WGS sequence"/>
</dbReference>
<dbReference type="CDD" id="cd18692">
    <property type="entry name" value="PIN_VapC-like"/>
    <property type="match status" value="1"/>
</dbReference>
<accession>A0A1E7YKK5</accession>
<evidence type="ECO:0000313" key="2">
    <source>
        <dbReference type="EMBL" id="OFC29954.1"/>
    </source>
</evidence>
<proteinExistence type="predicted"/>
<dbReference type="InterPro" id="IPR029060">
    <property type="entry name" value="PIN-like_dom_sf"/>
</dbReference>
<dbReference type="RefSeq" id="WP_070114606.1">
    <property type="nucleotide sequence ID" value="NZ_LZYE01000350.1"/>
</dbReference>
<comment type="caution">
    <text evidence="2">The sequence shown here is derived from an EMBL/GenBank/DDBJ whole genome shotgun (WGS) entry which is preliminary data.</text>
</comment>
<protein>
    <recommendedName>
        <fullName evidence="1">PIN domain-containing protein</fullName>
    </recommendedName>
</protein>
<feature type="domain" description="PIN" evidence="1">
    <location>
        <begin position="8"/>
        <end position="121"/>
    </location>
</feature>
<reference evidence="2 3" key="1">
    <citation type="submission" date="2016-06" db="EMBL/GenBank/DDBJ databases">
        <title>Gene turnover analysis identifies the evolutionary adaptation of the extremophile Acidithiobacillus caldus.</title>
        <authorList>
            <person name="Zhang X."/>
        </authorList>
    </citation>
    <scope>NUCLEOTIDE SEQUENCE [LARGE SCALE GENOMIC DNA]</scope>
    <source>
        <strain evidence="2 3">DX</strain>
    </source>
</reference>
<evidence type="ECO:0000259" key="1">
    <source>
        <dbReference type="Pfam" id="PF01850"/>
    </source>
</evidence>
<dbReference type="SUPFAM" id="SSF88723">
    <property type="entry name" value="PIN domain-like"/>
    <property type="match status" value="1"/>
</dbReference>
<dbReference type="AlphaFoldDB" id="A0A1E7YKK5"/>
<organism evidence="2 3">
    <name type="scientific">Acidithiobacillus caldus</name>
    <dbReference type="NCBI Taxonomy" id="33059"/>
    <lineage>
        <taxon>Bacteria</taxon>
        <taxon>Pseudomonadati</taxon>
        <taxon>Pseudomonadota</taxon>
        <taxon>Acidithiobacillia</taxon>
        <taxon>Acidithiobacillales</taxon>
        <taxon>Acidithiobacillaceae</taxon>
        <taxon>Acidithiobacillus</taxon>
    </lineage>
</organism>
<gene>
    <name evidence="2" type="ORF">BAE27_12545</name>
</gene>
<dbReference type="EMBL" id="LZYE01000350">
    <property type="protein sequence ID" value="OFC29954.1"/>
    <property type="molecule type" value="Genomic_DNA"/>
</dbReference>
<dbReference type="Gene3D" id="3.40.50.1010">
    <property type="entry name" value="5'-nuclease"/>
    <property type="match status" value="1"/>
</dbReference>
<sequence>MRVKRISLDTNILVYAMDRDAGERHGRAMDVLDQAVGSDCILATQAPGEFFHVVTRKNGMPAKDAAEQVHDWMVLFPTVTASPAAVSTAMSLVIEHSLSFLDALLIATVKEAGESHLLTEDVQDSRSVLGVWLTNPLQSGWREP</sequence>
<dbReference type="InterPro" id="IPR002716">
    <property type="entry name" value="PIN_dom"/>
</dbReference>
<evidence type="ECO:0000313" key="3">
    <source>
        <dbReference type="Proteomes" id="UP000175616"/>
    </source>
</evidence>
<dbReference type="Pfam" id="PF01850">
    <property type="entry name" value="PIN"/>
    <property type="match status" value="1"/>
</dbReference>
<name>A0A1E7YKK5_9PROT</name>